<keyword evidence="6 10" id="KW-0812">Transmembrane</keyword>
<evidence type="ECO:0000256" key="2">
    <source>
        <dbReference type="ARBA" id="ARBA00004236"/>
    </source>
</evidence>
<evidence type="ECO:0000259" key="12">
    <source>
        <dbReference type="PROSITE" id="PS50885"/>
    </source>
</evidence>
<gene>
    <name evidence="13" type="ORF">STRCI_005500</name>
</gene>
<dbReference type="InterPro" id="IPR005467">
    <property type="entry name" value="His_kinase_dom"/>
</dbReference>
<evidence type="ECO:0000256" key="10">
    <source>
        <dbReference type="SAM" id="Phobius"/>
    </source>
</evidence>
<evidence type="ECO:0000256" key="3">
    <source>
        <dbReference type="ARBA" id="ARBA00012438"/>
    </source>
</evidence>
<evidence type="ECO:0000256" key="5">
    <source>
        <dbReference type="ARBA" id="ARBA00022679"/>
    </source>
</evidence>
<dbReference type="Gene3D" id="3.30.565.10">
    <property type="entry name" value="Histidine kinase-like ATPase, C-terminal domain"/>
    <property type="match status" value="1"/>
</dbReference>
<dbReference type="CDD" id="cd06225">
    <property type="entry name" value="HAMP"/>
    <property type="match status" value="1"/>
</dbReference>
<dbReference type="InterPro" id="IPR036890">
    <property type="entry name" value="HATPase_C_sf"/>
</dbReference>
<dbReference type="Pfam" id="PF02518">
    <property type="entry name" value="HATPase_c"/>
    <property type="match status" value="1"/>
</dbReference>
<dbReference type="EC" id="2.7.13.3" evidence="3"/>
<dbReference type="PANTHER" id="PTHR45436:SF5">
    <property type="entry name" value="SENSOR HISTIDINE KINASE TRCS"/>
    <property type="match status" value="1"/>
</dbReference>
<dbReference type="SMART" id="SM00388">
    <property type="entry name" value="HisKA"/>
    <property type="match status" value="1"/>
</dbReference>
<dbReference type="SMART" id="SM00304">
    <property type="entry name" value="HAMP"/>
    <property type="match status" value="1"/>
</dbReference>
<dbReference type="Pfam" id="PF00672">
    <property type="entry name" value="HAMP"/>
    <property type="match status" value="1"/>
</dbReference>
<reference evidence="13" key="1">
    <citation type="submission" date="2022-12" db="EMBL/GenBank/DDBJ databases">
        <authorList>
            <person name="Ruckert C."/>
            <person name="Busche T."/>
            <person name="Kalinowski J."/>
            <person name="Wittmann C."/>
        </authorList>
    </citation>
    <scope>NUCLEOTIDE SEQUENCE</scope>
    <source>
        <strain evidence="13">DSM 40467</strain>
    </source>
</reference>
<dbReference type="SUPFAM" id="SSF158472">
    <property type="entry name" value="HAMP domain-like"/>
    <property type="match status" value="1"/>
</dbReference>
<dbReference type="EMBL" id="CP114413">
    <property type="protein sequence ID" value="WAZ24109.1"/>
    <property type="molecule type" value="Genomic_DNA"/>
</dbReference>
<dbReference type="InterPro" id="IPR003594">
    <property type="entry name" value="HATPase_dom"/>
</dbReference>
<dbReference type="SUPFAM" id="SSF47384">
    <property type="entry name" value="Homodimeric domain of signal transducing histidine kinase"/>
    <property type="match status" value="1"/>
</dbReference>
<evidence type="ECO:0000259" key="11">
    <source>
        <dbReference type="PROSITE" id="PS50109"/>
    </source>
</evidence>
<dbReference type="SUPFAM" id="SSF55874">
    <property type="entry name" value="ATPase domain of HSP90 chaperone/DNA topoisomerase II/histidine kinase"/>
    <property type="match status" value="1"/>
</dbReference>
<dbReference type="InterPro" id="IPR050428">
    <property type="entry name" value="TCS_sensor_his_kinase"/>
</dbReference>
<dbReference type="Gene3D" id="6.10.340.10">
    <property type="match status" value="1"/>
</dbReference>
<evidence type="ECO:0000256" key="4">
    <source>
        <dbReference type="ARBA" id="ARBA00022553"/>
    </source>
</evidence>
<dbReference type="SMART" id="SM00387">
    <property type="entry name" value="HATPase_c"/>
    <property type="match status" value="1"/>
</dbReference>
<keyword evidence="8 10" id="KW-1133">Transmembrane helix</keyword>
<dbReference type="InterPro" id="IPR003661">
    <property type="entry name" value="HisK_dim/P_dom"/>
</dbReference>
<feature type="transmembrane region" description="Helical" evidence="10">
    <location>
        <begin position="136"/>
        <end position="156"/>
    </location>
</feature>
<name>A0ABY7KMI2_9ACTN</name>
<keyword evidence="5" id="KW-0808">Transferase</keyword>
<proteinExistence type="predicted"/>
<evidence type="ECO:0000313" key="13">
    <source>
        <dbReference type="EMBL" id="WAZ24109.1"/>
    </source>
</evidence>
<dbReference type="PROSITE" id="PS50109">
    <property type="entry name" value="HIS_KIN"/>
    <property type="match status" value="1"/>
</dbReference>
<sequence length="415" mass="43717">MRLALPRWAGTLATKAAVFITVMCCALTALLGVLVHVSVTNQTVGRARGEALSRLTDATAAFEAGDRLTPGAGVDPPGLPGALRELALAGDRGTMVADHQGRPTMWAAGPADGSRALAVRVDYSQQARTIDGLDRAILWSSALAIGITLLVGALAVTRVTRRLHTTAQVARRISGGDLDARVDDPRTKDPTRPQDEVAAVAAALDSMAASLQGKLQAEQRFTADVAHELRTPLTGLHAAAELLPPGRPTELVRDRVAALRTLTEDLLEISRLDTGRERLDVDTEQLGALAERVVRGAGEPTEVVVLRDVAVETDRRRLERVLGNLVANAHRHGRGPVSLTVDGARVVVRDHGGGYPAYLLEHGPQRFRTEGGARGHGLGLTIALGQAEVLGARLSFANAEEGGALATLDLPAGWG</sequence>
<evidence type="ECO:0000256" key="9">
    <source>
        <dbReference type="ARBA" id="ARBA00023012"/>
    </source>
</evidence>
<evidence type="ECO:0000256" key="1">
    <source>
        <dbReference type="ARBA" id="ARBA00000085"/>
    </source>
</evidence>
<organism evidence="13 14">
    <name type="scientific">Streptomyces cinnabarinus</name>
    <dbReference type="NCBI Taxonomy" id="67287"/>
    <lineage>
        <taxon>Bacteria</taxon>
        <taxon>Bacillati</taxon>
        <taxon>Actinomycetota</taxon>
        <taxon>Actinomycetes</taxon>
        <taxon>Kitasatosporales</taxon>
        <taxon>Streptomycetaceae</taxon>
        <taxon>Streptomyces</taxon>
    </lineage>
</organism>
<evidence type="ECO:0000313" key="14">
    <source>
        <dbReference type="Proteomes" id="UP001164439"/>
    </source>
</evidence>
<dbReference type="PANTHER" id="PTHR45436">
    <property type="entry name" value="SENSOR HISTIDINE KINASE YKOH"/>
    <property type="match status" value="1"/>
</dbReference>
<dbReference type="Proteomes" id="UP001164439">
    <property type="component" value="Chromosome"/>
</dbReference>
<keyword evidence="4" id="KW-0597">Phosphoprotein</keyword>
<keyword evidence="14" id="KW-1185">Reference proteome</keyword>
<dbReference type="InterPro" id="IPR036097">
    <property type="entry name" value="HisK_dim/P_sf"/>
</dbReference>
<comment type="subcellular location">
    <subcellularLocation>
        <location evidence="2">Cell membrane</location>
    </subcellularLocation>
</comment>
<dbReference type="CDD" id="cd00082">
    <property type="entry name" value="HisKA"/>
    <property type="match status" value="1"/>
</dbReference>
<keyword evidence="7" id="KW-0418">Kinase</keyword>
<dbReference type="PROSITE" id="PS50885">
    <property type="entry name" value="HAMP"/>
    <property type="match status" value="1"/>
</dbReference>
<comment type="catalytic activity">
    <reaction evidence="1">
        <text>ATP + protein L-histidine = ADP + protein N-phospho-L-histidine.</text>
        <dbReference type="EC" id="2.7.13.3"/>
    </reaction>
</comment>
<evidence type="ECO:0000256" key="7">
    <source>
        <dbReference type="ARBA" id="ARBA00022777"/>
    </source>
</evidence>
<feature type="transmembrane region" description="Helical" evidence="10">
    <location>
        <begin position="12"/>
        <end position="35"/>
    </location>
</feature>
<dbReference type="Gene3D" id="1.10.287.130">
    <property type="match status" value="1"/>
</dbReference>
<dbReference type="RefSeq" id="WP_269661642.1">
    <property type="nucleotide sequence ID" value="NZ_CP114413.1"/>
</dbReference>
<evidence type="ECO:0000256" key="6">
    <source>
        <dbReference type="ARBA" id="ARBA00022692"/>
    </source>
</evidence>
<feature type="domain" description="Histidine kinase" evidence="11">
    <location>
        <begin position="224"/>
        <end position="414"/>
    </location>
</feature>
<keyword evidence="10" id="KW-0472">Membrane</keyword>
<accession>A0ABY7KMI2</accession>
<evidence type="ECO:0000256" key="8">
    <source>
        <dbReference type="ARBA" id="ARBA00022989"/>
    </source>
</evidence>
<feature type="domain" description="HAMP" evidence="12">
    <location>
        <begin position="157"/>
        <end position="216"/>
    </location>
</feature>
<dbReference type="Pfam" id="PF00512">
    <property type="entry name" value="HisKA"/>
    <property type="match status" value="1"/>
</dbReference>
<protein>
    <recommendedName>
        <fullName evidence="3">histidine kinase</fullName>
        <ecNumber evidence="3">2.7.13.3</ecNumber>
    </recommendedName>
</protein>
<dbReference type="InterPro" id="IPR003660">
    <property type="entry name" value="HAMP_dom"/>
</dbReference>
<keyword evidence="9" id="KW-0902">Two-component regulatory system</keyword>